<feature type="coiled-coil region" evidence="1">
    <location>
        <begin position="55"/>
        <end position="92"/>
    </location>
</feature>
<dbReference type="InterPro" id="IPR011990">
    <property type="entry name" value="TPR-like_helical_dom_sf"/>
</dbReference>
<dbReference type="OrthoDB" id="626167at2759"/>
<protein>
    <submittedName>
        <fullName evidence="3">Tetratricopeptide repeat protein</fullName>
    </submittedName>
</protein>
<keyword evidence="4" id="KW-1185">Reference proteome</keyword>
<name>I7MCL6_TETTS</name>
<dbReference type="InParanoid" id="I7MCL6"/>
<dbReference type="GeneID" id="7840391"/>
<feature type="region of interest" description="Disordered" evidence="2">
    <location>
        <begin position="471"/>
        <end position="515"/>
    </location>
</feature>
<dbReference type="eggNOG" id="ENOG502SA3Y">
    <property type="taxonomic scope" value="Eukaryota"/>
</dbReference>
<gene>
    <name evidence="3" type="ORF">TTHERM_00723620</name>
</gene>
<evidence type="ECO:0000313" key="4">
    <source>
        <dbReference type="Proteomes" id="UP000009168"/>
    </source>
</evidence>
<accession>I7MCL6</accession>
<dbReference type="Proteomes" id="UP000009168">
    <property type="component" value="Unassembled WGS sequence"/>
</dbReference>
<organism evidence="3 4">
    <name type="scientific">Tetrahymena thermophila (strain SB210)</name>
    <dbReference type="NCBI Taxonomy" id="312017"/>
    <lineage>
        <taxon>Eukaryota</taxon>
        <taxon>Sar</taxon>
        <taxon>Alveolata</taxon>
        <taxon>Ciliophora</taxon>
        <taxon>Intramacronucleata</taxon>
        <taxon>Oligohymenophorea</taxon>
        <taxon>Hymenostomatida</taxon>
        <taxon>Tetrahymenina</taxon>
        <taxon>Tetrahymenidae</taxon>
        <taxon>Tetrahymena</taxon>
    </lineage>
</organism>
<evidence type="ECO:0000256" key="2">
    <source>
        <dbReference type="SAM" id="MobiDB-lite"/>
    </source>
</evidence>
<dbReference type="AlphaFoldDB" id="I7MCL6"/>
<reference evidence="4" key="1">
    <citation type="journal article" date="2006" name="PLoS Biol.">
        <title>Macronuclear genome sequence of the ciliate Tetrahymena thermophila, a model eukaryote.</title>
        <authorList>
            <person name="Eisen J.A."/>
            <person name="Coyne R.S."/>
            <person name="Wu M."/>
            <person name="Wu D."/>
            <person name="Thiagarajan M."/>
            <person name="Wortman J.R."/>
            <person name="Badger J.H."/>
            <person name="Ren Q."/>
            <person name="Amedeo P."/>
            <person name="Jones K.M."/>
            <person name="Tallon L.J."/>
            <person name="Delcher A.L."/>
            <person name="Salzberg S.L."/>
            <person name="Silva J.C."/>
            <person name="Haas B.J."/>
            <person name="Majoros W.H."/>
            <person name="Farzad M."/>
            <person name="Carlton J.M."/>
            <person name="Smith R.K. Jr."/>
            <person name="Garg J."/>
            <person name="Pearlman R.E."/>
            <person name="Karrer K.M."/>
            <person name="Sun L."/>
            <person name="Manning G."/>
            <person name="Elde N.C."/>
            <person name="Turkewitz A.P."/>
            <person name="Asai D.J."/>
            <person name="Wilkes D.E."/>
            <person name="Wang Y."/>
            <person name="Cai H."/>
            <person name="Collins K."/>
            <person name="Stewart B.A."/>
            <person name="Lee S.R."/>
            <person name="Wilamowska K."/>
            <person name="Weinberg Z."/>
            <person name="Ruzzo W.L."/>
            <person name="Wloga D."/>
            <person name="Gaertig J."/>
            <person name="Frankel J."/>
            <person name="Tsao C.-C."/>
            <person name="Gorovsky M.A."/>
            <person name="Keeling P.J."/>
            <person name="Waller R.F."/>
            <person name="Patron N.J."/>
            <person name="Cherry J.M."/>
            <person name="Stover N.A."/>
            <person name="Krieger C.J."/>
            <person name="del Toro C."/>
            <person name="Ryder H.F."/>
            <person name="Williamson S.C."/>
            <person name="Barbeau R.A."/>
            <person name="Hamilton E.P."/>
            <person name="Orias E."/>
        </authorList>
    </citation>
    <scope>NUCLEOTIDE SEQUENCE [LARGE SCALE GENOMIC DNA]</scope>
    <source>
        <strain evidence="4">SB210</strain>
    </source>
</reference>
<dbReference type="SUPFAM" id="SSF48452">
    <property type="entry name" value="TPR-like"/>
    <property type="match status" value="1"/>
</dbReference>
<dbReference type="STRING" id="312017.I7MCL6"/>
<evidence type="ECO:0000256" key="1">
    <source>
        <dbReference type="SAM" id="Coils"/>
    </source>
</evidence>
<dbReference type="KEGG" id="tet:TTHERM_00723620"/>
<proteinExistence type="predicted"/>
<evidence type="ECO:0000313" key="3">
    <source>
        <dbReference type="EMBL" id="EAR84177.2"/>
    </source>
</evidence>
<dbReference type="RefSeq" id="XP_001031840.2">
    <property type="nucleotide sequence ID" value="XM_001031840.2"/>
</dbReference>
<feature type="compositionally biased region" description="Basic and acidic residues" evidence="2">
    <location>
        <begin position="481"/>
        <end position="505"/>
    </location>
</feature>
<dbReference type="Pfam" id="PF13424">
    <property type="entry name" value="TPR_12"/>
    <property type="match status" value="1"/>
</dbReference>
<dbReference type="EMBL" id="GG662432">
    <property type="protein sequence ID" value="EAR84177.2"/>
    <property type="molecule type" value="Genomic_DNA"/>
</dbReference>
<sequence>MEDKFIFQISDEKKIEQLYQSYCKSEQNHMRFSELFILLLEKGLVRNGFGLKFYLENYNNAIDEEIEQEKKVQEITTDLRQMKKLQEQAKELVPGKLNRFKFMNFLKKVGKLYYHGQKNPIDRYLEQILVEIPQHRKKSANANTVFYRVLNYDESNKKIFNEFTIETILEYEEDLKRLFTAYMPENYDKQNIMLTWEEIDMLNKKVSTMSVLKLLIDANIIPTLITSEHYQDIQVRLVPPFNQAETLFYQQEQIKKILEKDLGKKPITSKTDGDPYISFFEFQMIFVKMALETTPKDHIKKDKDVQDAISKFMQNVVQIRNKKQENDWDILKKSSKFSSTYIYRLFCPIQLQNKKKDTPATPQNTQVNKANNFSQNQAQQGSKQDLSNQQDGFNNQNQMKKTKLYENDDEFFDEPLKLLQAIENNLKFGEGLTSKFELDTIYKTLQSELPQIPPPYKPEKQVVDIQKYVPKVIGEQPPKPPVDKNAKKQKEEPKKKKKGEEERVIRWAGMPPPPPKTTYDHFNSYNDQLEFNNPYQINQQSGVMSHIEAAPVLLEEMIYPQNIPADAKKFLEASILNYSQQNFYASLENLNTCYETWLNIEDRSDLTIQNEIFFDFFKGMIFQSAGRDDLALSSFFSSKVLSDKLQMDYLDKALPYCGLGGMLFRVEEYNLALRSFLKAREIRELSIGADNMETATVYNNLGCCMLKLNRNLEAITYFEIAYAIFDLELGQFHIRTSTVQRNLIKCKKQGVSFLPEFRTPWITYEKDPLKKAKPKGKNDKKK</sequence>
<keyword evidence="1" id="KW-0175">Coiled coil</keyword>
<dbReference type="Gene3D" id="1.25.40.10">
    <property type="entry name" value="Tetratricopeptide repeat domain"/>
    <property type="match status" value="1"/>
</dbReference>
<feature type="region of interest" description="Disordered" evidence="2">
    <location>
        <begin position="375"/>
        <end position="394"/>
    </location>
</feature>